<feature type="transmembrane region" description="Helical" evidence="6">
    <location>
        <begin position="235"/>
        <end position="255"/>
    </location>
</feature>
<keyword evidence="3 6" id="KW-1133">Transmembrane helix</keyword>
<dbReference type="Proteomes" id="UP001597419">
    <property type="component" value="Unassembled WGS sequence"/>
</dbReference>
<dbReference type="InterPro" id="IPR000412">
    <property type="entry name" value="ABC_2_transport"/>
</dbReference>
<sequence>MPAESAEAPVSELRASARRVGALVRHDFLQLRRDPGPVISRLLMPMVLLVVFEPLYRATARVGPGGSAIVEAAPRVLVMFSMFAISTVGAALLTERTWRTWSWLRTTPASTGELLIGKIVPLLGVLLLQQALVLGMARLAFGLEFSGGALVLAVASLSWALCILACGTLVATFARSNNQLSSITDVSGLLLSSLGGAVVPVALMPDWLRAISPISPAHWGVRAFQGALLGQPGQALGAAAVLAGLAVVIGSVAGWRINRRWGRPELL</sequence>
<dbReference type="PANTHER" id="PTHR43229">
    <property type="entry name" value="NODULATION PROTEIN J"/>
    <property type="match status" value="1"/>
</dbReference>
<dbReference type="PROSITE" id="PS51012">
    <property type="entry name" value="ABC_TM2"/>
    <property type="match status" value="1"/>
</dbReference>
<evidence type="ECO:0000256" key="5">
    <source>
        <dbReference type="ARBA" id="ARBA00023251"/>
    </source>
</evidence>
<dbReference type="PIRSF" id="PIRSF006648">
    <property type="entry name" value="DrrB"/>
    <property type="match status" value="1"/>
</dbReference>
<feature type="transmembrane region" description="Helical" evidence="6">
    <location>
        <begin position="76"/>
        <end position="94"/>
    </location>
</feature>
<name>A0ABW5GW92_9PSEU</name>
<dbReference type="RefSeq" id="WP_345407250.1">
    <property type="nucleotide sequence ID" value="NZ_BAABHG010000022.1"/>
</dbReference>
<feature type="transmembrane region" description="Helical" evidence="6">
    <location>
        <begin position="115"/>
        <end position="137"/>
    </location>
</feature>
<evidence type="ECO:0000256" key="2">
    <source>
        <dbReference type="ARBA" id="ARBA00022692"/>
    </source>
</evidence>
<feature type="transmembrane region" description="Helical" evidence="6">
    <location>
        <begin position="186"/>
        <end position="203"/>
    </location>
</feature>
<feature type="transmembrane region" description="Helical" evidence="6">
    <location>
        <begin position="149"/>
        <end position="174"/>
    </location>
</feature>
<dbReference type="PANTHER" id="PTHR43229:SF3">
    <property type="entry name" value="ABC-TYPE MULTIDRUG TRANSPORT SYSTEM, PERMEASE COMPONENT"/>
    <property type="match status" value="1"/>
</dbReference>
<dbReference type="InterPro" id="IPR013525">
    <property type="entry name" value="ABC2_TM"/>
</dbReference>
<evidence type="ECO:0000256" key="1">
    <source>
        <dbReference type="ARBA" id="ARBA00004141"/>
    </source>
</evidence>
<feature type="domain" description="ABC transmembrane type-2" evidence="7">
    <location>
        <begin position="36"/>
        <end position="260"/>
    </location>
</feature>
<evidence type="ECO:0000313" key="9">
    <source>
        <dbReference type="Proteomes" id="UP001597419"/>
    </source>
</evidence>
<dbReference type="Pfam" id="PF01061">
    <property type="entry name" value="ABC2_membrane"/>
    <property type="match status" value="1"/>
</dbReference>
<evidence type="ECO:0000256" key="4">
    <source>
        <dbReference type="ARBA" id="ARBA00023136"/>
    </source>
</evidence>
<comment type="caution">
    <text evidence="6">Lacks conserved residue(s) required for the propagation of feature annotation.</text>
</comment>
<keyword evidence="2 6" id="KW-0812">Transmembrane</keyword>
<evidence type="ECO:0000259" key="7">
    <source>
        <dbReference type="PROSITE" id="PS51012"/>
    </source>
</evidence>
<keyword evidence="6" id="KW-0813">Transport</keyword>
<comment type="subcellular location">
    <subcellularLocation>
        <location evidence="6">Cell membrane</location>
        <topology evidence="6">Multi-pass membrane protein</topology>
    </subcellularLocation>
    <subcellularLocation>
        <location evidence="1">Membrane</location>
        <topology evidence="1">Multi-pass membrane protein</topology>
    </subcellularLocation>
</comment>
<evidence type="ECO:0000256" key="3">
    <source>
        <dbReference type="ARBA" id="ARBA00022989"/>
    </source>
</evidence>
<organism evidence="8 9">
    <name type="scientific">Amycolatopsis samaneae</name>
    <dbReference type="NCBI Taxonomy" id="664691"/>
    <lineage>
        <taxon>Bacteria</taxon>
        <taxon>Bacillati</taxon>
        <taxon>Actinomycetota</taxon>
        <taxon>Actinomycetes</taxon>
        <taxon>Pseudonocardiales</taxon>
        <taxon>Pseudonocardiaceae</taxon>
        <taxon>Amycolatopsis</taxon>
    </lineage>
</organism>
<evidence type="ECO:0000256" key="6">
    <source>
        <dbReference type="RuleBase" id="RU361157"/>
    </source>
</evidence>
<keyword evidence="6" id="KW-1003">Cell membrane</keyword>
<dbReference type="InterPro" id="IPR051784">
    <property type="entry name" value="Nod_factor_ABC_transporter"/>
</dbReference>
<comment type="similarity">
    <text evidence="6">Belongs to the ABC-2 integral membrane protein family.</text>
</comment>
<keyword evidence="9" id="KW-1185">Reference proteome</keyword>
<dbReference type="InterPro" id="IPR047817">
    <property type="entry name" value="ABC2_TM_bact-type"/>
</dbReference>
<reference evidence="9" key="1">
    <citation type="journal article" date="2019" name="Int. J. Syst. Evol. Microbiol.">
        <title>The Global Catalogue of Microorganisms (GCM) 10K type strain sequencing project: providing services to taxonomists for standard genome sequencing and annotation.</title>
        <authorList>
            <consortium name="The Broad Institute Genomics Platform"/>
            <consortium name="The Broad Institute Genome Sequencing Center for Infectious Disease"/>
            <person name="Wu L."/>
            <person name="Ma J."/>
        </authorList>
    </citation>
    <scope>NUCLEOTIDE SEQUENCE [LARGE SCALE GENOMIC DNA]</scope>
    <source>
        <strain evidence="9">CGMCC 4.7643</strain>
    </source>
</reference>
<accession>A0ABW5GW92</accession>
<protein>
    <recommendedName>
        <fullName evidence="6">Transport permease protein</fullName>
    </recommendedName>
</protein>
<comment type="caution">
    <text evidence="8">The sequence shown here is derived from an EMBL/GenBank/DDBJ whole genome shotgun (WGS) entry which is preliminary data.</text>
</comment>
<proteinExistence type="inferred from homology"/>
<keyword evidence="5" id="KW-0046">Antibiotic resistance</keyword>
<dbReference type="EMBL" id="JBHUKU010000029">
    <property type="protein sequence ID" value="MFD2465160.1"/>
    <property type="molecule type" value="Genomic_DNA"/>
</dbReference>
<evidence type="ECO:0000313" key="8">
    <source>
        <dbReference type="EMBL" id="MFD2465160.1"/>
    </source>
</evidence>
<keyword evidence="4 6" id="KW-0472">Membrane</keyword>
<gene>
    <name evidence="8" type="ORF">ACFSYJ_41540</name>
</gene>